<organism evidence="1 2">
    <name type="scientific">Dendrobium chrysotoxum</name>
    <name type="common">Orchid</name>
    <dbReference type="NCBI Taxonomy" id="161865"/>
    <lineage>
        <taxon>Eukaryota</taxon>
        <taxon>Viridiplantae</taxon>
        <taxon>Streptophyta</taxon>
        <taxon>Embryophyta</taxon>
        <taxon>Tracheophyta</taxon>
        <taxon>Spermatophyta</taxon>
        <taxon>Magnoliopsida</taxon>
        <taxon>Liliopsida</taxon>
        <taxon>Asparagales</taxon>
        <taxon>Orchidaceae</taxon>
        <taxon>Epidendroideae</taxon>
        <taxon>Malaxideae</taxon>
        <taxon>Dendrobiinae</taxon>
        <taxon>Dendrobium</taxon>
    </lineage>
</organism>
<keyword evidence="2" id="KW-1185">Reference proteome</keyword>
<dbReference type="EMBL" id="JAGFBR010000012">
    <property type="protein sequence ID" value="KAH0458381.1"/>
    <property type="molecule type" value="Genomic_DNA"/>
</dbReference>
<reference evidence="1 2" key="1">
    <citation type="journal article" date="2021" name="Hortic Res">
        <title>Chromosome-scale assembly of the Dendrobium chrysotoxum genome enhances the understanding of orchid evolution.</title>
        <authorList>
            <person name="Zhang Y."/>
            <person name="Zhang G.Q."/>
            <person name="Zhang D."/>
            <person name="Liu X.D."/>
            <person name="Xu X.Y."/>
            <person name="Sun W.H."/>
            <person name="Yu X."/>
            <person name="Zhu X."/>
            <person name="Wang Z.W."/>
            <person name="Zhao X."/>
            <person name="Zhong W.Y."/>
            <person name="Chen H."/>
            <person name="Yin W.L."/>
            <person name="Huang T."/>
            <person name="Niu S.C."/>
            <person name="Liu Z.J."/>
        </authorList>
    </citation>
    <scope>NUCLEOTIDE SEQUENCE [LARGE SCALE GENOMIC DNA]</scope>
    <source>
        <strain evidence="1">Lindl</strain>
    </source>
</reference>
<evidence type="ECO:0000313" key="2">
    <source>
        <dbReference type="Proteomes" id="UP000775213"/>
    </source>
</evidence>
<evidence type="ECO:0008006" key="3">
    <source>
        <dbReference type="Google" id="ProtNLM"/>
    </source>
</evidence>
<protein>
    <recommendedName>
        <fullName evidence="3">40S ribosomal protein S30</fullName>
    </recommendedName>
</protein>
<comment type="caution">
    <text evidence="1">The sequence shown here is derived from an EMBL/GenBank/DDBJ whole genome shotgun (WGS) entry which is preliminary data.</text>
</comment>
<gene>
    <name evidence="1" type="ORF">IEQ34_013696</name>
</gene>
<accession>A0AAV7GP66</accession>
<name>A0AAV7GP66_DENCH</name>
<dbReference type="Proteomes" id="UP000775213">
    <property type="component" value="Unassembled WGS sequence"/>
</dbReference>
<evidence type="ECO:0000313" key="1">
    <source>
        <dbReference type="EMBL" id="KAH0458381.1"/>
    </source>
</evidence>
<dbReference type="AlphaFoldDB" id="A0AAV7GP66"/>
<sequence>MKDIAENIYLILHGKRNNQKFLGRTHGGIAKVKDPLKRRPKGISNARLKSQYKKKKPKRKAPVKINNELIMSCFPWMVMYKIIHFWQVINFSIT</sequence>
<proteinExistence type="predicted"/>